<organism evidence="2 3">
    <name type="scientific">Microlunatus ginsengisoli</name>
    <dbReference type="NCBI Taxonomy" id="363863"/>
    <lineage>
        <taxon>Bacteria</taxon>
        <taxon>Bacillati</taxon>
        <taxon>Actinomycetota</taxon>
        <taxon>Actinomycetes</taxon>
        <taxon>Propionibacteriales</taxon>
        <taxon>Propionibacteriaceae</taxon>
        <taxon>Microlunatus</taxon>
    </lineage>
</organism>
<evidence type="ECO:0000313" key="3">
    <source>
        <dbReference type="Proteomes" id="UP001501490"/>
    </source>
</evidence>
<sequence>MRVTPRNTQFYDLFASAAANIAEAATVICGLVGSDPPGRPELARRLTELEHAGDQVTHEIMRALNTSFITPFDREDIALLAARLDDVIDDIDAAGDLCVLYGIGALPPDVHRQAELLDEAARVTVGAMPRLRTLNKLDDYWISINEIENRADVVYRRLLASLFDSPSDVLSAIKIKEVVDQLESAADAFEHVANAVQSIAAKES</sequence>
<dbReference type="PANTHER" id="PTHR37298:SF1">
    <property type="entry name" value="UPF0111 PROTEIN YKAA"/>
    <property type="match status" value="1"/>
</dbReference>
<dbReference type="EMBL" id="BAABAB010000050">
    <property type="protein sequence ID" value="GAA3640896.1"/>
    <property type="molecule type" value="Genomic_DNA"/>
</dbReference>
<proteinExistence type="inferred from homology"/>
<reference evidence="3" key="1">
    <citation type="journal article" date="2019" name="Int. J. Syst. Evol. Microbiol.">
        <title>The Global Catalogue of Microorganisms (GCM) 10K type strain sequencing project: providing services to taxonomists for standard genome sequencing and annotation.</title>
        <authorList>
            <consortium name="The Broad Institute Genomics Platform"/>
            <consortium name="The Broad Institute Genome Sequencing Center for Infectious Disease"/>
            <person name="Wu L."/>
            <person name="Ma J."/>
        </authorList>
    </citation>
    <scope>NUCLEOTIDE SEQUENCE [LARGE SCALE GENOMIC DNA]</scope>
    <source>
        <strain evidence="3">JCM 16929</strain>
    </source>
</reference>
<dbReference type="Proteomes" id="UP001501490">
    <property type="component" value="Unassembled WGS sequence"/>
</dbReference>
<keyword evidence="3" id="KW-1185">Reference proteome</keyword>
<dbReference type="PANTHER" id="PTHR37298">
    <property type="entry name" value="UPF0111 PROTEIN YKAA"/>
    <property type="match status" value="1"/>
</dbReference>
<dbReference type="InterPro" id="IPR052912">
    <property type="entry name" value="UPF0111_domain"/>
</dbReference>
<dbReference type="RefSeq" id="WP_344809671.1">
    <property type="nucleotide sequence ID" value="NZ_BAABAB010000050.1"/>
</dbReference>
<gene>
    <name evidence="2" type="ORF">GCM10022236_49420</name>
</gene>
<dbReference type="Gene3D" id="1.20.58.220">
    <property type="entry name" value="Phosphate transport system protein phou homolog 2, domain 2"/>
    <property type="match status" value="1"/>
</dbReference>
<accession>A0ABP7AVY4</accession>
<evidence type="ECO:0000313" key="2">
    <source>
        <dbReference type="EMBL" id="GAA3640896.1"/>
    </source>
</evidence>
<dbReference type="Pfam" id="PF01865">
    <property type="entry name" value="PhoU_div"/>
    <property type="match status" value="1"/>
</dbReference>
<dbReference type="InterPro" id="IPR038078">
    <property type="entry name" value="PhoU-like_sf"/>
</dbReference>
<evidence type="ECO:0000256" key="1">
    <source>
        <dbReference type="ARBA" id="ARBA00008591"/>
    </source>
</evidence>
<protein>
    <submittedName>
        <fullName evidence="2">DUF47 family protein</fullName>
    </submittedName>
</protein>
<comment type="similarity">
    <text evidence="1">Belongs to the UPF0111 family.</text>
</comment>
<name>A0ABP7AVY4_9ACTN</name>
<dbReference type="InterPro" id="IPR018445">
    <property type="entry name" value="Put_Phosphate_transp_reg"/>
</dbReference>
<comment type="caution">
    <text evidence="2">The sequence shown here is derived from an EMBL/GenBank/DDBJ whole genome shotgun (WGS) entry which is preliminary data.</text>
</comment>